<feature type="binding site" evidence="18">
    <location>
        <position position="117"/>
    </location>
    <ligand>
        <name>K(+)</name>
        <dbReference type="ChEBI" id="CHEBI:29103"/>
    </ligand>
</feature>
<dbReference type="GO" id="GO:0052855">
    <property type="term" value="F:ADP-dependent NAD(P)H-hydrate dehydratase activity"/>
    <property type="evidence" value="ECO:0007669"/>
    <property type="project" value="UniProtKB-UniRule"/>
</dbReference>
<feature type="binding site" evidence="17">
    <location>
        <position position="406"/>
    </location>
    <ligand>
        <name>AMP</name>
        <dbReference type="ChEBI" id="CHEBI:456215"/>
    </ligand>
</feature>
<dbReference type="SUPFAM" id="SSF53613">
    <property type="entry name" value="Ribokinase-like"/>
    <property type="match status" value="1"/>
</dbReference>
<dbReference type="OrthoDB" id="9806925at2"/>
<evidence type="ECO:0000259" key="20">
    <source>
        <dbReference type="PROSITE" id="PS51383"/>
    </source>
</evidence>
<keyword evidence="11 18" id="KW-0413">Isomerase</keyword>
<evidence type="ECO:0000256" key="2">
    <source>
        <dbReference type="ARBA" id="ARBA00000909"/>
    </source>
</evidence>
<dbReference type="NCBIfam" id="TIGR00197">
    <property type="entry name" value="yjeF_nterm"/>
    <property type="match status" value="1"/>
</dbReference>
<dbReference type="PANTHER" id="PTHR12592:SF0">
    <property type="entry name" value="ATP-DEPENDENT (S)-NAD(P)H-HYDRATE DEHYDRATASE"/>
    <property type="match status" value="1"/>
</dbReference>
<evidence type="ECO:0000256" key="12">
    <source>
        <dbReference type="ARBA" id="ARBA00023239"/>
    </source>
</evidence>
<evidence type="ECO:0000256" key="11">
    <source>
        <dbReference type="ARBA" id="ARBA00023235"/>
    </source>
</evidence>
<comment type="caution">
    <text evidence="18">Lacks conserved residue(s) required for the propagation of feature annotation.</text>
</comment>
<feature type="binding site" evidence="17">
    <location>
        <position position="293"/>
    </location>
    <ligand>
        <name>(6S)-NADPHX</name>
        <dbReference type="ChEBI" id="CHEBI:64076"/>
    </ligand>
</feature>
<dbReference type="CDD" id="cd01171">
    <property type="entry name" value="YXKO-related"/>
    <property type="match status" value="1"/>
</dbReference>
<comment type="catalytic activity">
    <reaction evidence="15 17 19">
        <text>(6S)-NADHX + ADP = AMP + phosphate + NADH + H(+)</text>
        <dbReference type="Rhea" id="RHEA:32223"/>
        <dbReference type="ChEBI" id="CHEBI:15378"/>
        <dbReference type="ChEBI" id="CHEBI:43474"/>
        <dbReference type="ChEBI" id="CHEBI:57945"/>
        <dbReference type="ChEBI" id="CHEBI:64074"/>
        <dbReference type="ChEBI" id="CHEBI:456215"/>
        <dbReference type="ChEBI" id="CHEBI:456216"/>
        <dbReference type="EC" id="4.2.1.136"/>
    </reaction>
</comment>
<evidence type="ECO:0000256" key="14">
    <source>
        <dbReference type="ARBA" id="ARBA00025153"/>
    </source>
</evidence>
<dbReference type="Pfam" id="PF01256">
    <property type="entry name" value="Carb_kinase"/>
    <property type="match status" value="1"/>
</dbReference>
<keyword evidence="6 17" id="KW-0547">Nucleotide-binding</keyword>
<dbReference type="Gene3D" id="3.40.50.10260">
    <property type="entry name" value="YjeF N-terminal domain"/>
    <property type="match status" value="1"/>
</dbReference>
<proteinExistence type="inferred from homology"/>
<feature type="binding site" evidence="17">
    <location>
        <position position="240"/>
    </location>
    <ligand>
        <name>(6S)-NADPHX</name>
        <dbReference type="ChEBI" id="CHEBI:64076"/>
    </ligand>
</feature>
<evidence type="ECO:0000256" key="10">
    <source>
        <dbReference type="ARBA" id="ARBA00023027"/>
    </source>
</evidence>
<evidence type="ECO:0000256" key="5">
    <source>
        <dbReference type="ARBA" id="ARBA00022723"/>
    </source>
</evidence>
<evidence type="ECO:0000313" key="22">
    <source>
        <dbReference type="EMBL" id="RJF85510.1"/>
    </source>
</evidence>
<dbReference type="PROSITE" id="PS01050">
    <property type="entry name" value="YJEF_C_2"/>
    <property type="match status" value="1"/>
</dbReference>
<feature type="binding site" evidence="18">
    <location>
        <begin position="60"/>
        <end position="64"/>
    </location>
    <ligand>
        <name>(6S)-NADPHX</name>
        <dbReference type="ChEBI" id="CHEBI:64076"/>
    </ligand>
</feature>
<comment type="catalytic activity">
    <reaction evidence="16 17 19">
        <text>(6S)-NADPHX + ADP = AMP + phosphate + NADPH + H(+)</text>
        <dbReference type="Rhea" id="RHEA:32235"/>
        <dbReference type="ChEBI" id="CHEBI:15378"/>
        <dbReference type="ChEBI" id="CHEBI:43474"/>
        <dbReference type="ChEBI" id="CHEBI:57783"/>
        <dbReference type="ChEBI" id="CHEBI:64076"/>
        <dbReference type="ChEBI" id="CHEBI:456215"/>
        <dbReference type="ChEBI" id="CHEBI:456216"/>
        <dbReference type="EC" id="4.2.1.136"/>
    </reaction>
</comment>
<dbReference type="RefSeq" id="WP_119764330.1">
    <property type="nucleotide sequence ID" value="NZ_QYUM01000004.1"/>
</dbReference>
<dbReference type="InterPro" id="IPR017953">
    <property type="entry name" value="Carbohydrate_kinase_pred_CS"/>
</dbReference>
<keyword evidence="23" id="KW-1185">Reference proteome</keyword>
<evidence type="ECO:0000256" key="4">
    <source>
        <dbReference type="ARBA" id="ARBA00009524"/>
    </source>
</evidence>
<dbReference type="PANTHER" id="PTHR12592">
    <property type="entry name" value="ATP-DEPENDENT (S)-NAD(P)H-HYDRATE DEHYDRATASE FAMILY MEMBER"/>
    <property type="match status" value="1"/>
</dbReference>
<evidence type="ECO:0000259" key="21">
    <source>
        <dbReference type="PROSITE" id="PS51385"/>
    </source>
</evidence>
<dbReference type="AlphaFoldDB" id="A0A418W651"/>
<comment type="catalytic activity">
    <reaction evidence="1 18 19">
        <text>(6R)-NADHX = (6S)-NADHX</text>
        <dbReference type="Rhea" id="RHEA:32215"/>
        <dbReference type="ChEBI" id="CHEBI:64074"/>
        <dbReference type="ChEBI" id="CHEBI:64075"/>
        <dbReference type="EC" id="5.1.99.6"/>
    </reaction>
</comment>
<feature type="binding site" evidence="17">
    <location>
        <position position="407"/>
    </location>
    <ligand>
        <name>(6S)-NADPHX</name>
        <dbReference type="ChEBI" id="CHEBI:64076"/>
    </ligand>
</feature>
<comment type="similarity">
    <text evidence="4 19">In the C-terminal section; belongs to the NnrD/CARKD family.</text>
</comment>
<keyword evidence="7 17" id="KW-0067">ATP-binding</keyword>
<keyword evidence="8 17" id="KW-0521">NADP</keyword>
<dbReference type="Proteomes" id="UP000286100">
    <property type="component" value="Unassembled WGS sequence"/>
</dbReference>
<dbReference type="Pfam" id="PF03853">
    <property type="entry name" value="YjeF_N"/>
    <property type="match status" value="1"/>
</dbReference>
<dbReference type="GO" id="GO:0052856">
    <property type="term" value="F:NAD(P)HX epimerase activity"/>
    <property type="evidence" value="ECO:0007669"/>
    <property type="project" value="UniProtKB-UniRule"/>
</dbReference>
<dbReference type="HAMAP" id="MF_01965">
    <property type="entry name" value="NADHX_dehydratase"/>
    <property type="match status" value="1"/>
</dbReference>
<evidence type="ECO:0000256" key="8">
    <source>
        <dbReference type="ARBA" id="ARBA00022857"/>
    </source>
</evidence>
<evidence type="ECO:0000256" key="18">
    <source>
        <dbReference type="HAMAP-Rule" id="MF_01966"/>
    </source>
</evidence>
<keyword evidence="13" id="KW-0511">Multifunctional enzyme</keyword>
<dbReference type="InterPro" id="IPR000631">
    <property type="entry name" value="CARKD"/>
</dbReference>
<feature type="binding site" evidence="18">
    <location>
        <position position="61"/>
    </location>
    <ligand>
        <name>K(+)</name>
        <dbReference type="ChEBI" id="CHEBI:29103"/>
    </ligand>
</feature>
<comment type="function">
    <text evidence="18">Catalyzes the epimerization of the S- and R-forms of NAD(P)HX, a damaged form of NAD(P)H that is a result of enzymatic or heat-dependent hydration. This is a prerequisite for the S-specific NAD(P)H-hydrate dehydratase to allow the repair of both epimers of NAD(P)HX.</text>
</comment>
<dbReference type="HAMAP" id="MF_01966">
    <property type="entry name" value="NADHX_epimerase"/>
    <property type="match status" value="1"/>
</dbReference>
<keyword evidence="10 17" id="KW-0520">NAD</keyword>
<feature type="binding site" evidence="17">
    <location>
        <begin position="377"/>
        <end position="381"/>
    </location>
    <ligand>
        <name>AMP</name>
        <dbReference type="ChEBI" id="CHEBI:456215"/>
    </ligand>
</feature>
<feature type="domain" description="YjeF C-terminal" evidence="20">
    <location>
        <begin position="207"/>
        <end position="461"/>
    </location>
</feature>
<dbReference type="PROSITE" id="PS51383">
    <property type="entry name" value="YJEF_C_3"/>
    <property type="match status" value="1"/>
</dbReference>
<evidence type="ECO:0000256" key="9">
    <source>
        <dbReference type="ARBA" id="ARBA00022958"/>
    </source>
</evidence>
<feature type="domain" description="YjeF N-terminal" evidence="21">
    <location>
        <begin position="14"/>
        <end position="207"/>
    </location>
</feature>
<protein>
    <recommendedName>
        <fullName evidence="19">Bifunctional NAD(P)H-hydrate repair enzyme</fullName>
    </recommendedName>
    <alternativeName>
        <fullName evidence="19">Nicotinamide nucleotide repair protein</fullName>
    </alternativeName>
    <domain>
        <recommendedName>
            <fullName evidence="19">ADP-dependent (S)-NAD(P)H-hydrate dehydratase</fullName>
            <ecNumber evidence="19">4.2.1.136</ecNumber>
        </recommendedName>
        <alternativeName>
            <fullName evidence="19">ADP-dependent NAD(P)HX dehydratase</fullName>
        </alternativeName>
    </domain>
    <domain>
        <recommendedName>
            <fullName evidence="19">NAD(P)H-hydrate epimerase</fullName>
            <ecNumber evidence="19">5.1.99.6</ecNumber>
        </recommendedName>
    </domain>
</protein>
<sequence>MRQTPRPILTAAQMRAAEERAIDAGTSVDELMDRAGQAVAEAAWRFGGTRPVLILCGPGNNGGDGYVAARYLKQRGARVRVAATGEPGTAAAINARRGWDGPVEALDAAEPAPTLIDSLFGTGLSRPLDDAVAAPLARLVAAAHFAIAVDVPSGLATDDGALLAPVPHFGLTLALGSLKPAHRLQPAASHCGKVIVGDIGIVTSGDCHELGQPALRVPGAEDHKYSRGLVAVIAGSLPGAARLSATAAIRAGAGYVRLHGATGGPDALVHLATDNLDTALDDARIGAVLIGPGLGRDAEAKRRLAAALASGKPLILDADALHLLGKVGLKRLAKLDTPAILTPHSGEFAALFGKAEGSKVDRTVDAARRTGAIIVHKGADTVIAAPDGTAIVAPPASSWLSTAGTGDVLAGVIAAMRARGMEATEAAGAGVWLQADAARRAGPAFVADDLASYLPGAIAASL</sequence>
<evidence type="ECO:0000256" key="7">
    <source>
        <dbReference type="ARBA" id="ARBA00022840"/>
    </source>
</evidence>
<evidence type="ECO:0000256" key="17">
    <source>
        <dbReference type="HAMAP-Rule" id="MF_01965"/>
    </source>
</evidence>
<comment type="cofactor">
    <cofactor evidence="18 19">
        <name>K(+)</name>
        <dbReference type="ChEBI" id="CHEBI:29103"/>
    </cofactor>
    <text evidence="18 19">Binds 1 potassium ion per subunit.</text>
</comment>
<gene>
    <name evidence="17" type="primary">nnrD</name>
    <name evidence="18" type="synonym">nnrE</name>
    <name evidence="22" type="ORF">D3876_16390</name>
</gene>
<evidence type="ECO:0000256" key="13">
    <source>
        <dbReference type="ARBA" id="ARBA00023268"/>
    </source>
</evidence>
<evidence type="ECO:0000256" key="6">
    <source>
        <dbReference type="ARBA" id="ARBA00022741"/>
    </source>
</evidence>
<comment type="similarity">
    <text evidence="3 19">In the N-terminal section; belongs to the NnrE/AIBP family.</text>
</comment>
<organism evidence="22 23">
    <name type="scientific">Sphingomonas cavernae</name>
    <dbReference type="NCBI Taxonomy" id="2320861"/>
    <lineage>
        <taxon>Bacteria</taxon>
        <taxon>Pseudomonadati</taxon>
        <taxon>Pseudomonadota</taxon>
        <taxon>Alphaproteobacteria</taxon>
        <taxon>Sphingomonadales</taxon>
        <taxon>Sphingomonadaceae</taxon>
        <taxon>Sphingomonas</taxon>
    </lineage>
</organism>
<evidence type="ECO:0000256" key="19">
    <source>
        <dbReference type="PIRNR" id="PIRNR017184"/>
    </source>
</evidence>
<evidence type="ECO:0000256" key="3">
    <source>
        <dbReference type="ARBA" id="ARBA00006001"/>
    </source>
</evidence>
<comment type="subunit">
    <text evidence="17">Homotetramer.</text>
</comment>
<dbReference type="Gene3D" id="3.40.1190.20">
    <property type="match status" value="1"/>
</dbReference>
<feature type="binding site" evidence="18">
    <location>
        <position position="153"/>
    </location>
    <ligand>
        <name>K(+)</name>
        <dbReference type="ChEBI" id="CHEBI:29103"/>
    </ligand>
</feature>
<accession>A0A418W651</accession>
<comment type="similarity">
    <text evidence="17">Belongs to the NnrD/CARKD family.</text>
</comment>
<comment type="catalytic activity">
    <reaction evidence="2 18 19">
        <text>(6R)-NADPHX = (6S)-NADPHX</text>
        <dbReference type="Rhea" id="RHEA:32227"/>
        <dbReference type="ChEBI" id="CHEBI:64076"/>
        <dbReference type="ChEBI" id="CHEBI:64077"/>
        <dbReference type="EC" id="5.1.99.6"/>
    </reaction>
</comment>
<dbReference type="EMBL" id="QYUM01000004">
    <property type="protein sequence ID" value="RJF85510.1"/>
    <property type="molecule type" value="Genomic_DNA"/>
</dbReference>
<comment type="caution">
    <text evidence="22">The sequence shown here is derived from an EMBL/GenBank/DDBJ whole genome shotgun (WGS) entry which is preliminary data.</text>
</comment>
<dbReference type="GO" id="GO:0005524">
    <property type="term" value="F:ATP binding"/>
    <property type="evidence" value="ECO:0007669"/>
    <property type="project" value="UniProtKB-UniRule"/>
</dbReference>
<evidence type="ECO:0000313" key="23">
    <source>
        <dbReference type="Proteomes" id="UP000286100"/>
    </source>
</evidence>
<feature type="binding site" evidence="17">
    <location>
        <position position="344"/>
    </location>
    <ligand>
        <name>(6S)-NADPHX</name>
        <dbReference type="ChEBI" id="CHEBI:64076"/>
    </ligand>
</feature>
<feature type="binding site" evidence="18">
    <location>
        <position position="150"/>
    </location>
    <ligand>
        <name>(6S)-NADPHX</name>
        <dbReference type="ChEBI" id="CHEBI:64076"/>
    </ligand>
</feature>
<comment type="cofactor">
    <cofactor evidence="17">
        <name>Mg(2+)</name>
        <dbReference type="ChEBI" id="CHEBI:18420"/>
    </cofactor>
</comment>
<keyword evidence="9 18" id="KW-0630">Potassium</keyword>
<dbReference type="GO" id="GO:0046496">
    <property type="term" value="P:nicotinamide nucleotide metabolic process"/>
    <property type="evidence" value="ECO:0007669"/>
    <property type="project" value="UniProtKB-UniRule"/>
</dbReference>
<feature type="binding site" evidence="18">
    <location>
        <begin position="121"/>
        <end position="127"/>
    </location>
    <ligand>
        <name>(6S)-NADPHX</name>
        <dbReference type="ChEBI" id="CHEBI:64076"/>
    </ligand>
</feature>
<keyword evidence="12 17" id="KW-0456">Lyase</keyword>
<evidence type="ECO:0000256" key="1">
    <source>
        <dbReference type="ARBA" id="ARBA00000013"/>
    </source>
</evidence>
<comment type="function">
    <text evidence="17">Catalyzes the dehydration of the S-form of NAD(P)HX at the expense of ADP, which is converted to AMP. Together with NAD(P)HX epimerase, which catalyzes the epimerization of the S- and R-forms, the enzyme allows the repair of both epimers of NAD(P)HX, a damaged form of NAD(P)H that is a result of enzymatic or heat-dependent hydration.</text>
</comment>
<dbReference type="PROSITE" id="PS01049">
    <property type="entry name" value="YJEF_C_1"/>
    <property type="match status" value="1"/>
</dbReference>
<dbReference type="SUPFAM" id="SSF64153">
    <property type="entry name" value="YjeF N-terminal domain-like"/>
    <property type="match status" value="1"/>
</dbReference>
<dbReference type="EC" id="5.1.99.6" evidence="19"/>
<comment type="similarity">
    <text evidence="18">Belongs to the NnrE/AIBP family.</text>
</comment>
<comment type="function">
    <text evidence="14 19">Bifunctional enzyme that catalyzes the epimerization of the S- and R-forms of NAD(P)HX and the dehydration of the S-form of NAD(P)HX at the expense of ADP, which is converted to AMP. This allows the repair of both epimers of NAD(P)HX, a damaged form of NAD(P)H that is a result of enzymatic or heat-dependent hydration.</text>
</comment>
<dbReference type="GO" id="GO:0046872">
    <property type="term" value="F:metal ion binding"/>
    <property type="evidence" value="ECO:0007669"/>
    <property type="project" value="UniProtKB-UniRule"/>
</dbReference>
<dbReference type="PROSITE" id="PS51385">
    <property type="entry name" value="YJEF_N"/>
    <property type="match status" value="1"/>
</dbReference>
<dbReference type="NCBIfam" id="TIGR00196">
    <property type="entry name" value="yjeF_cterm"/>
    <property type="match status" value="1"/>
</dbReference>
<dbReference type="InterPro" id="IPR030677">
    <property type="entry name" value="Nnr"/>
</dbReference>
<dbReference type="GO" id="GO:0110051">
    <property type="term" value="P:metabolite repair"/>
    <property type="evidence" value="ECO:0007669"/>
    <property type="project" value="TreeGrafter"/>
</dbReference>
<dbReference type="PIRSF" id="PIRSF017184">
    <property type="entry name" value="Nnr"/>
    <property type="match status" value="1"/>
</dbReference>
<dbReference type="EC" id="4.2.1.136" evidence="19"/>
<dbReference type="InterPro" id="IPR029056">
    <property type="entry name" value="Ribokinase-like"/>
</dbReference>
<dbReference type="InterPro" id="IPR004443">
    <property type="entry name" value="YjeF_N_dom"/>
</dbReference>
<dbReference type="InterPro" id="IPR036652">
    <property type="entry name" value="YjeF_N_dom_sf"/>
</dbReference>
<reference evidence="22 23" key="1">
    <citation type="submission" date="2018-09" db="EMBL/GenBank/DDBJ databases">
        <authorList>
            <person name="Zhu H."/>
        </authorList>
    </citation>
    <scope>NUCLEOTIDE SEQUENCE [LARGE SCALE GENOMIC DNA]</scope>
    <source>
        <strain evidence="22 23">K2R01-6</strain>
    </source>
</reference>
<name>A0A418W651_9SPHN</name>
<evidence type="ECO:0000256" key="16">
    <source>
        <dbReference type="ARBA" id="ARBA00049209"/>
    </source>
</evidence>
<evidence type="ECO:0000256" key="15">
    <source>
        <dbReference type="ARBA" id="ARBA00048238"/>
    </source>
</evidence>
<keyword evidence="5 18" id="KW-0479">Metal-binding</keyword>